<protein>
    <recommendedName>
        <fullName evidence="3">Hydroxyproline-rich glyco protein</fullName>
    </recommendedName>
</protein>
<organism evidence="1 2">
    <name type="scientific">Cladobotryum mycophilum</name>
    <dbReference type="NCBI Taxonomy" id="491253"/>
    <lineage>
        <taxon>Eukaryota</taxon>
        <taxon>Fungi</taxon>
        <taxon>Dikarya</taxon>
        <taxon>Ascomycota</taxon>
        <taxon>Pezizomycotina</taxon>
        <taxon>Sordariomycetes</taxon>
        <taxon>Hypocreomycetidae</taxon>
        <taxon>Hypocreales</taxon>
        <taxon>Hypocreaceae</taxon>
        <taxon>Cladobotryum</taxon>
    </lineage>
</organism>
<evidence type="ECO:0000313" key="2">
    <source>
        <dbReference type="Proteomes" id="UP001338125"/>
    </source>
</evidence>
<dbReference type="EMBL" id="JAVFKD010000002">
    <property type="protein sequence ID" value="KAK5997145.1"/>
    <property type="molecule type" value="Genomic_DNA"/>
</dbReference>
<keyword evidence="2" id="KW-1185">Reference proteome</keyword>
<dbReference type="Proteomes" id="UP001338125">
    <property type="component" value="Unassembled WGS sequence"/>
</dbReference>
<reference evidence="1 2" key="1">
    <citation type="submission" date="2024-01" db="EMBL/GenBank/DDBJ databases">
        <title>Complete genome of Cladobotryum mycophilum ATHUM6906.</title>
        <authorList>
            <person name="Christinaki A.C."/>
            <person name="Myridakis A.I."/>
            <person name="Kouvelis V.N."/>
        </authorList>
    </citation>
    <scope>NUCLEOTIDE SEQUENCE [LARGE SCALE GENOMIC DNA]</scope>
    <source>
        <strain evidence="1 2">ATHUM6906</strain>
    </source>
</reference>
<accession>A0ABR0SZH0</accession>
<proteinExistence type="predicted"/>
<sequence length="476" mass="53337">MGESAAPTSADGDAPACAKIAGPDIIQVAEKGDIVLDVTFETSNETLKKSRKAAAAALATTRKAPGGSNATPPTNLQPKFKVAYRVSLAALRKHSQYFENLLSNDQFREARLIAETHRKLEERNVKPTEADSADLPWISITDDDEATKATGREHAFEDILRIIHQKPPKATRADMSVVTTMAIIADRLDCVHAVYGSININLKFGWPATSERALVDESGRPTDVERNLRKKILVSWLLGQPMRLHNASRELIVRGSRLWSAYNEDDGGLTAAWWNLPEGIEAELQYRRECILNTIASVQRHFLNLYSSKERQCMLGYDSSAVCDSFQLGQMLKFLLSKELLFLVDFSTASLESVPDTAMKNIEELLSTLKGCPAYQIDKNHTNCGLKIRIDPILDYIQSMLGAAVVSINHADWKKRRFDVTWITPENEKEEGNEKKFVFTRALANDQRLRYEGAIYTDRMAKNLFTANSWDWTPEG</sequence>
<gene>
    <name evidence="1" type="ORF">PT974_02498</name>
</gene>
<evidence type="ECO:0000313" key="1">
    <source>
        <dbReference type="EMBL" id="KAK5997145.1"/>
    </source>
</evidence>
<evidence type="ECO:0008006" key="3">
    <source>
        <dbReference type="Google" id="ProtNLM"/>
    </source>
</evidence>
<comment type="caution">
    <text evidence="1">The sequence shown here is derived from an EMBL/GenBank/DDBJ whole genome shotgun (WGS) entry which is preliminary data.</text>
</comment>
<name>A0ABR0SZH0_9HYPO</name>